<organism evidence="7">
    <name type="scientific">Brachypodium distachyon</name>
    <name type="common">Purple false brome</name>
    <name type="synonym">Trachynia distachya</name>
    <dbReference type="NCBI Taxonomy" id="15368"/>
    <lineage>
        <taxon>Eukaryota</taxon>
        <taxon>Viridiplantae</taxon>
        <taxon>Streptophyta</taxon>
        <taxon>Embryophyta</taxon>
        <taxon>Tracheophyta</taxon>
        <taxon>Spermatophyta</taxon>
        <taxon>Magnoliopsida</taxon>
        <taxon>Liliopsida</taxon>
        <taxon>Poales</taxon>
        <taxon>Poaceae</taxon>
        <taxon>BOP clade</taxon>
        <taxon>Pooideae</taxon>
        <taxon>Stipodae</taxon>
        <taxon>Brachypodieae</taxon>
        <taxon>Brachypodium</taxon>
    </lineage>
</organism>
<dbReference type="PROSITE" id="PS50966">
    <property type="entry name" value="ZF_SWIM"/>
    <property type="match status" value="1"/>
</dbReference>
<feature type="region of interest" description="Disordered" evidence="5">
    <location>
        <begin position="677"/>
        <end position="713"/>
    </location>
</feature>
<evidence type="ECO:0000313" key="8">
    <source>
        <dbReference type="EnsemblPlants" id="PNT68280"/>
    </source>
</evidence>
<name>A0A2K2D1X6_BRADI</name>
<evidence type="ECO:0000256" key="1">
    <source>
        <dbReference type="ARBA" id="ARBA00022723"/>
    </source>
</evidence>
<keyword evidence="3" id="KW-0862">Zinc</keyword>
<dbReference type="InParanoid" id="A0A2K2D1X6"/>
<dbReference type="InterPro" id="IPR007527">
    <property type="entry name" value="Znf_SWIM"/>
</dbReference>
<keyword evidence="2 4" id="KW-0863">Zinc-finger</keyword>
<keyword evidence="9" id="KW-1185">Reference proteome</keyword>
<dbReference type="PANTHER" id="PTHR47718">
    <property type="entry name" value="OS01G0519700 PROTEIN"/>
    <property type="match status" value="1"/>
</dbReference>
<feature type="compositionally biased region" description="Basic and acidic residues" evidence="5">
    <location>
        <begin position="677"/>
        <end position="688"/>
    </location>
</feature>
<dbReference type="PANTHER" id="PTHR47718:SF5">
    <property type="entry name" value="PROTEIN FAR1-RELATED SEQUENCE 8-LIKE"/>
    <property type="match status" value="1"/>
</dbReference>
<feature type="region of interest" description="Disordered" evidence="5">
    <location>
        <begin position="775"/>
        <end position="804"/>
    </location>
</feature>
<dbReference type="Gramene" id="PNT68280">
    <property type="protein sequence ID" value="PNT68280"/>
    <property type="gene ID" value="BRADI_3g38179v3"/>
</dbReference>
<protein>
    <recommendedName>
        <fullName evidence="6">SWIM-type domain-containing protein</fullName>
    </recommendedName>
</protein>
<dbReference type="InterPro" id="IPR004330">
    <property type="entry name" value="FAR1_DNA_bnd_dom"/>
</dbReference>
<feature type="compositionally biased region" description="Polar residues" evidence="5">
    <location>
        <begin position="793"/>
        <end position="804"/>
    </location>
</feature>
<gene>
    <name evidence="7" type="ORF">BRADI_3g38179v3</name>
</gene>
<evidence type="ECO:0000313" key="7">
    <source>
        <dbReference type="EMBL" id="PNT68280.1"/>
    </source>
</evidence>
<reference evidence="7" key="2">
    <citation type="submission" date="2017-06" db="EMBL/GenBank/DDBJ databases">
        <title>WGS assembly of Brachypodium distachyon.</title>
        <authorList>
            <consortium name="The International Brachypodium Initiative"/>
            <person name="Lucas S."/>
            <person name="Harmon-Smith M."/>
            <person name="Lail K."/>
            <person name="Tice H."/>
            <person name="Grimwood J."/>
            <person name="Bruce D."/>
            <person name="Barry K."/>
            <person name="Shu S."/>
            <person name="Lindquist E."/>
            <person name="Wang M."/>
            <person name="Pitluck S."/>
            <person name="Vogel J.P."/>
            <person name="Garvin D.F."/>
            <person name="Mockler T.C."/>
            <person name="Schmutz J."/>
            <person name="Rokhsar D."/>
            <person name="Bevan M.W."/>
        </authorList>
    </citation>
    <scope>NUCLEOTIDE SEQUENCE</scope>
    <source>
        <strain evidence="7">Bd21</strain>
    </source>
</reference>
<dbReference type="InterPro" id="IPR006564">
    <property type="entry name" value="Znf_PMZ"/>
</dbReference>
<dbReference type="Proteomes" id="UP000008810">
    <property type="component" value="Chromosome 3"/>
</dbReference>
<dbReference type="AlphaFoldDB" id="A0A2K2D1X6"/>
<reference evidence="8" key="3">
    <citation type="submission" date="2018-08" db="UniProtKB">
        <authorList>
            <consortium name="EnsemblPlants"/>
        </authorList>
    </citation>
    <scope>IDENTIFICATION</scope>
    <source>
        <strain evidence="8">cv. Bd21</strain>
    </source>
</reference>
<dbReference type="Pfam" id="PF10551">
    <property type="entry name" value="MULE"/>
    <property type="match status" value="1"/>
</dbReference>
<evidence type="ECO:0000256" key="5">
    <source>
        <dbReference type="SAM" id="MobiDB-lite"/>
    </source>
</evidence>
<proteinExistence type="predicted"/>
<dbReference type="Pfam" id="PF03101">
    <property type="entry name" value="FAR1"/>
    <property type="match status" value="1"/>
</dbReference>
<sequence length="829" mass="95711">MLSEEDIDIFLDNEVITEAVTSSQEVRDSLVPRMGMLFDSDKEAYEFYNTYASVSGSSAKKASCYHSRKRDIGKPTRHTFKCNRCGKVLDKEKQGEKRRDEQIRRAEKKVIQGLQPQKKRKRNLLEVTDCKAQMVISLRSGKWEVITLEVEHNHELSPPDETRFLISHKHMTNEEKQLIRTLNAVKLPTRKIMGILAVYRGGIKAVPYNKKYVSNYMTAIKQESRTNDMMQVSEYFTKRESLDPLFYFAIKLDVNNTVKSLFWADSNARRLYEAYGDCVSFDTTYGTNRYNLPFSPFVGITGHGSNCLFGCSILENETIETFKWLFETFLHRMHGKHPVSIITDQDVAMKQAIPLVFKNVTHRNCLWHIKKKAEERCAKAFATKRNLHEEFNDILNNTLTKEEFEELGPQMIVKYGVEDIKYLQDMWLDRRRFVPVYYKNVFFPFINSTTRSEGTNAIFKDNVCSTYTVISLLGEYQTIAENIEEKEKELDLVTRTTNPSYIHCSEMEIVTGKAYNRAIFYKFQKQLRFTSNLHVDEVQRFEKYEVYKSNYYAAMEFRSRRYVVAVDMKNKDFACLCCKFQKDGILCAHILKVLIHLNIPRIPDKYIIQRWRPRDRKVERDKRYNIPRELTCGNSQLRYNILCRWYTDISSEGAQHNEDYLMLVEEAKRLQEKLHANAAAREGRKGSSDEGSGQGNPNAAEPSAVPVQPKPHIQINDPTVATAKGRPRGTGRMKSVVERIFTKQRITCSHCGSHDHNIATCTMLHLDRRCAQGTKKQTRKVQKKGGGGKPTGNIETSRNEGSTSVVTVEAAEHILRRMDLEAAKVARAG</sequence>
<dbReference type="SMART" id="SM00575">
    <property type="entry name" value="ZnF_PMZ"/>
    <property type="match status" value="1"/>
</dbReference>
<dbReference type="EnsemblPlants" id="PNT68280">
    <property type="protein sequence ID" value="PNT68280"/>
    <property type="gene ID" value="BRADI_3g38179v3"/>
</dbReference>
<dbReference type="Pfam" id="PF04434">
    <property type="entry name" value="SWIM"/>
    <property type="match status" value="1"/>
</dbReference>
<reference evidence="7 8" key="1">
    <citation type="journal article" date="2010" name="Nature">
        <title>Genome sequencing and analysis of the model grass Brachypodium distachyon.</title>
        <authorList>
            <consortium name="International Brachypodium Initiative"/>
        </authorList>
    </citation>
    <scope>NUCLEOTIDE SEQUENCE [LARGE SCALE GENOMIC DNA]</scope>
    <source>
        <strain evidence="7 8">Bd21</strain>
    </source>
</reference>
<dbReference type="GO" id="GO:0008270">
    <property type="term" value="F:zinc ion binding"/>
    <property type="evidence" value="ECO:0007669"/>
    <property type="project" value="UniProtKB-KW"/>
</dbReference>
<evidence type="ECO:0000256" key="2">
    <source>
        <dbReference type="ARBA" id="ARBA00022771"/>
    </source>
</evidence>
<accession>A0A2K2D1X6</accession>
<evidence type="ECO:0000256" key="3">
    <source>
        <dbReference type="ARBA" id="ARBA00022833"/>
    </source>
</evidence>
<evidence type="ECO:0000256" key="4">
    <source>
        <dbReference type="PROSITE-ProRule" id="PRU00325"/>
    </source>
</evidence>
<dbReference type="EMBL" id="CM000882">
    <property type="protein sequence ID" value="PNT68280.1"/>
    <property type="molecule type" value="Genomic_DNA"/>
</dbReference>
<keyword evidence="1" id="KW-0479">Metal-binding</keyword>
<evidence type="ECO:0000259" key="6">
    <source>
        <dbReference type="PROSITE" id="PS50966"/>
    </source>
</evidence>
<dbReference type="OrthoDB" id="667197at2759"/>
<evidence type="ECO:0000313" key="9">
    <source>
        <dbReference type="Proteomes" id="UP000008810"/>
    </source>
</evidence>
<feature type="domain" description="SWIM-type" evidence="6">
    <location>
        <begin position="562"/>
        <end position="598"/>
    </location>
</feature>
<dbReference type="InterPro" id="IPR018289">
    <property type="entry name" value="MULE_transposase_dom"/>
</dbReference>